<gene>
    <name evidence="1" type="ORF">S12H4_28070</name>
</gene>
<name>X1UDI4_9ZZZZ</name>
<proteinExistence type="predicted"/>
<accession>X1UDI4</accession>
<feature type="non-terminal residue" evidence="1">
    <location>
        <position position="39"/>
    </location>
</feature>
<comment type="caution">
    <text evidence="1">The sequence shown here is derived from an EMBL/GenBank/DDBJ whole genome shotgun (WGS) entry which is preliminary data.</text>
</comment>
<dbReference type="AlphaFoldDB" id="X1UDI4"/>
<dbReference type="EMBL" id="BARW01016072">
    <property type="protein sequence ID" value="GAJ01632.1"/>
    <property type="molecule type" value="Genomic_DNA"/>
</dbReference>
<sequence>MEAKEIEAPIRYHRDGLAQYRQHMSPAAQYLEEQTIKAL</sequence>
<protein>
    <submittedName>
        <fullName evidence="1">Uncharacterized protein</fullName>
    </submittedName>
</protein>
<evidence type="ECO:0000313" key="1">
    <source>
        <dbReference type="EMBL" id="GAJ01632.1"/>
    </source>
</evidence>
<reference evidence="1" key="1">
    <citation type="journal article" date="2014" name="Front. Microbiol.">
        <title>High frequency of phylogenetically diverse reductive dehalogenase-homologous genes in deep subseafloor sedimentary metagenomes.</title>
        <authorList>
            <person name="Kawai M."/>
            <person name="Futagami T."/>
            <person name="Toyoda A."/>
            <person name="Takaki Y."/>
            <person name="Nishi S."/>
            <person name="Hori S."/>
            <person name="Arai W."/>
            <person name="Tsubouchi T."/>
            <person name="Morono Y."/>
            <person name="Uchiyama I."/>
            <person name="Ito T."/>
            <person name="Fujiyama A."/>
            <person name="Inagaki F."/>
            <person name="Takami H."/>
        </authorList>
    </citation>
    <scope>NUCLEOTIDE SEQUENCE</scope>
    <source>
        <strain evidence="1">Expedition CK06-06</strain>
    </source>
</reference>
<organism evidence="1">
    <name type="scientific">marine sediment metagenome</name>
    <dbReference type="NCBI Taxonomy" id="412755"/>
    <lineage>
        <taxon>unclassified sequences</taxon>
        <taxon>metagenomes</taxon>
        <taxon>ecological metagenomes</taxon>
    </lineage>
</organism>